<organism evidence="2 3">
    <name type="scientific">Xanthomonas citri pv. vignicola</name>
    <dbReference type="NCBI Taxonomy" id="473426"/>
    <lineage>
        <taxon>Bacteria</taxon>
        <taxon>Pseudomonadati</taxon>
        <taxon>Pseudomonadota</taxon>
        <taxon>Gammaproteobacteria</taxon>
        <taxon>Lysobacterales</taxon>
        <taxon>Lysobacteraceae</taxon>
        <taxon>Xanthomonas</taxon>
    </lineage>
</organism>
<evidence type="ECO:0000256" key="1">
    <source>
        <dbReference type="SAM" id="MobiDB-lite"/>
    </source>
</evidence>
<evidence type="ECO:0000313" key="2">
    <source>
        <dbReference type="EMBL" id="ASK94530.1"/>
    </source>
</evidence>
<accession>A0AB33CQZ6</accession>
<evidence type="ECO:0000313" key="3">
    <source>
        <dbReference type="Proteomes" id="UP000198357"/>
    </source>
</evidence>
<protein>
    <submittedName>
        <fullName evidence="2">Uncharacterized protein</fullName>
    </submittedName>
</protein>
<gene>
    <name evidence="2" type="ORF">XcvCFBP7111P_17830</name>
</gene>
<dbReference type="Proteomes" id="UP000198357">
    <property type="component" value="Chromosome"/>
</dbReference>
<dbReference type="AlphaFoldDB" id="A0AB33CQZ6"/>
<dbReference type="EMBL" id="CP022263">
    <property type="protein sequence ID" value="ASK94530.1"/>
    <property type="molecule type" value="Genomic_DNA"/>
</dbReference>
<feature type="region of interest" description="Disordered" evidence="1">
    <location>
        <begin position="15"/>
        <end position="43"/>
    </location>
</feature>
<name>A0AB33CQZ6_XANCI</name>
<proteinExistence type="predicted"/>
<reference evidence="2 3" key="1">
    <citation type="submission" date="2017-06" db="EMBL/GenBank/DDBJ databases">
        <title>First complete genome sequences of Xanthomonas citri pv. vignicola strains CFBP 7111, CFBP 7112 and CFBP 7113 using long-read technology.</title>
        <authorList>
            <person name="Ruh M."/>
            <person name="Briand M."/>
            <person name="Bonneau S."/>
            <person name="Jacques M.A."/>
            <person name="Chen N.W.G."/>
        </authorList>
    </citation>
    <scope>NUCLEOTIDE SEQUENCE [LARGE SCALE GENOMIC DNA]</scope>
    <source>
        <strain evidence="2 3">CFBP7111</strain>
    </source>
</reference>
<sequence>MRTIVIVEVSHGGTGIGDWGVGNRESGIGNRESGIGNRESEKPGPRVAWVFAGRQVGGTSQRGRA</sequence>